<organism evidence="1">
    <name type="scientific">Culex pipiens</name>
    <name type="common">House mosquito</name>
    <dbReference type="NCBI Taxonomy" id="7175"/>
    <lineage>
        <taxon>Eukaryota</taxon>
        <taxon>Metazoa</taxon>
        <taxon>Ecdysozoa</taxon>
        <taxon>Arthropoda</taxon>
        <taxon>Hexapoda</taxon>
        <taxon>Insecta</taxon>
        <taxon>Pterygota</taxon>
        <taxon>Neoptera</taxon>
        <taxon>Endopterygota</taxon>
        <taxon>Diptera</taxon>
        <taxon>Nematocera</taxon>
        <taxon>Culicoidea</taxon>
        <taxon>Culicidae</taxon>
        <taxon>Culicinae</taxon>
        <taxon>Culicini</taxon>
        <taxon>Culex</taxon>
        <taxon>Culex</taxon>
    </lineage>
</organism>
<proteinExistence type="predicted"/>
<sequence>MSCNLLATQLMISTVLRFPREQVFLQADVLDGKISTFFLLQLPQNFLIRSHQRSYEDTSSIATKLRSFTNEQKCRLQLTPVRSKPELLSNLLEHQIPCTNSQSTLYQPLPGKIRPCSVGRHQESMIGDVFHLDAAHGWVVLGHGQGYRHQCQ</sequence>
<accession>A0A8D8HFJ1</accession>
<dbReference type="EMBL" id="HBUE01315545">
    <property type="protein sequence ID" value="CAG6585435.1"/>
    <property type="molecule type" value="Transcribed_RNA"/>
</dbReference>
<evidence type="ECO:0000313" key="1">
    <source>
        <dbReference type="EMBL" id="CAG6533546.1"/>
    </source>
</evidence>
<name>A0A8D8HFJ1_CULPI</name>
<protein>
    <submittedName>
        <fullName evidence="1">(northern house mosquito) hypothetical protein</fullName>
    </submittedName>
</protein>
<dbReference type="AlphaFoldDB" id="A0A8D8HFJ1"/>
<dbReference type="EMBL" id="HBUE01209165">
    <property type="protein sequence ID" value="CAG6533546.1"/>
    <property type="molecule type" value="Transcribed_RNA"/>
</dbReference>
<reference evidence="1" key="1">
    <citation type="submission" date="2021-05" db="EMBL/GenBank/DDBJ databases">
        <authorList>
            <person name="Alioto T."/>
            <person name="Alioto T."/>
            <person name="Gomez Garrido J."/>
        </authorList>
    </citation>
    <scope>NUCLEOTIDE SEQUENCE</scope>
</reference>